<comment type="PTM">
    <text evidence="3">Phosphorylated by CheA. Phosphorylation of the N-terminal regulatory domain activates the methylesterase activity.</text>
</comment>
<dbReference type="InterPro" id="IPR011006">
    <property type="entry name" value="CheY-like_superfamily"/>
</dbReference>
<dbReference type="PIRSF" id="PIRSF000876">
    <property type="entry name" value="RR_chemtxs_CheB"/>
    <property type="match status" value="1"/>
</dbReference>
<sequence length="357" mass="39642">MDPIRVLIVDDSAFMRMVLKDIIDQQPDMKVVGFAKDGVEAIDKIITLKPDVVTLDIEMPKKNGLEVLSEIMQKSPTRIIMVSSLTSNDADITIECLEKGAFDFIQKPAGSTSWTFRDVQDELLNKIRESMKVSLDKLTTVQHIPRRKSRKRLDFNIVGQKIVLIASSTGGPRSLDVIIPQLPENLNAPVIIIQHMPPGFTKSLADRLDKISNLRVKEAEDGEILQKNIVYVAPGDYHLGLKGNDFKVRLFLDKSEKINNVRPAADFTFDLAAEIYKKNSIAVILTGMGRDGSKGAFKIKHYGGKVISEAKETCVVYGMPKVVAEEGYADYILPNYKIPEKIVELLSNSNASKGGKV</sequence>
<dbReference type="Proteomes" id="UP000032809">
    <property type="component" value="Chromosome I"/>
</dbReference>
<dbReference type="HOGENOM" id="CLU_000445_51_0_0"/>
<evidence type="ECO:0000256" key="1">
    <source>
        <dbReference type="ARBA" id="ARBA00022801"/>
    </source>
</evidence>
<evidence type="ECO:0000256" key="2">
    <source>
        <dbReference type="ARBA" id="ARBA00048267"/>
    </source>
</evidence>
<dbReference type="STRING" id="1006576.DTL3_0271"/>
<keyword evidence="3" id="KW-0963">Cytoplasm</keyword>
<evidence type="ECO:0000313" key="8">
    <source>
        <dbReference type="EMBL" id="CEP77602.1"/>
    </source>
</evidence>
<dbReference type="AlphaFoldDB" id="A0A0C7NNW1"/>
<feature type="active site" evidence="3 4">
    <location>
        <position position="195"/>
    </location>
</feature>
<dbReference type="EMBL" id="LN824141">
    <property type="protein sequence ID" value="CEP77602.1"/>
    <property type="molecule type" value="Genomic_DNA"/>
</dbReference>
<dbReference type="Pfam" id="PF01339">
    <property type="entry name" value="CheB_methylest"/>
    <property type="match status" value="1"/>
</dbReference>
<dbReference type="CDD" id="cd17541">
    <property type="entry name" value="REC_CheB-like"/>
    <property type="match status" value="1"/>
</dbReference>
<dbReference type="GO" id="GO:0050568">
    <property type="term" value="F:protein-glutamine glutaminase activity"/>
    <property type="evidence" value="ECO:0007669"/>
    <property type="project" value="UniProtKB-UniRule"/>
</dbReference>
<keyword evidence="1 3" id="KW-0378">Hydrolase</keyword>
<comment type="catalytic activity">
    <reaction evidence="3">
        <text>L-glutaminyl-[protein] + H2O = L-glutamyl-[protein] + NH4(+)</text>
        <dbReference type="Rhea" id="RHEA:16441"/>
        <dbReference type="Rhea" id="RHEA-COMP:10207"/>
        <dbReference type="Rhea" id="RHEA-COMP:10208"/>
        <dbReference type="ChEBI" id="CHEBI:15377"/>
        <dbReference type="ChEBI" id="CHEBI:28938"/>
        <dbReference type="ChEBI" id="CHEBI:29973"/>
        <dbReference type="ChEBI" id="CHEBI:30011"/>
        <dbReference type="EC" id="3.5.1.44"/>
    </reaction>
</comment>
<feature type="domain" description="Response regulatory" evidence="6">
    <location>
        <begin position="5"/>
        <end position="122"/>
    </location>
</feature>
<dbReference type="PANTHER" id="PTHR42872">
    <property type="entry name" value="PROTEIN-GLUTAMATE METHYLESTERASE/PROTEIN-GLUTAMINE GLUTAMINASE"/>
    <property type="match status" value="1"/>
</dbReference>
<dbReference type="CDD" id="cd16432">
    <property type="entry name" value="CheB_Rec"/>
    <property type="match status" value="1"/>
</dbReference>
<dbReference type="OrthoDB" id="9793421at2"/>
<dbReference type="EC" id="3.1.1.61" evidence="3"/>
<dbReference type="GO" id="GO:0000156">
    <property type="term" value="F:phosphorelay response regulator activity"/>
    <property type="evidence" value="ECO:0007669"/>
    <property type="project" value="InterPro"/>
</dbReference>
<comment type="catalytic activity">
    <reaction evidence="2 3">
        <text>[protein]-L-glutamate 5-O-methyl ester + H2O = L-glutamyl-[protein] + methanol + H(+)</text>
        <dbReference type="Rhea" id="RHEA:23236"/>
        <dbReference type="Rhea" id="RHEA-COMP:10208"/>
        <dbReference type="Rhea" id="RHEA-COMP:10311"/>
        <dbReference type="ChEBI" id="CHEBI:15377"/>
        <dbReference type="ChEBI" id="CHEBI:15378"/>
        <dbReference type="ChEBI" id="CHEBI:17790"/>
        <dbReference type="ChEBI" id="CHEBI:29973"/>
        <dbReference type="ChEBI" id="CHEBI:82795"/>
        <dbReference type="EC" id="3.1.1.61"/>
    </reaction>
</comment>
<evidence type="ECO:0000259" key="7">
    <source>
        <dbReference type="PROSITE" id="PS50122"/>
    </source>
</evidence>
<keyword evidence="9" id="KW-1185">Reference proteome</keyword>
<evidence type="ECO:0000259" key="6">
    <source>
        <dbReference type="PROSITE" id="PS50110"/>
    </source>
</evidence>
<feature type="active site" evidence="3 4">
    <location>
        <position position="168"/>
    </location>
</feature>
<dbReference type="InterPro" id="IPR000673">
    <property type="entry name" value="Sig_transdc_resp-reg_Me-estase"/>
</dbReference>
<dbReference type="GO" id="GO:0008984">
    <property type="term" value="F:protein-glutamate methylesterase activity"/>
    <property type="evidence" value="ECO:0007669"/>
    <property type="project" value="UniProtKB-UniRule"/>
</dbReference>
<comment type="domain">
    <text evidence="3">Contains a C-terminal catalytic domain, and an N-terminal region which modulates catalytic activity.</text>
</comment>
<dbReference type="PANTHER" id="PTHR42872:SF3">
    <property type="entry name" value="PROTEIN-GLUTAMATE METHYLESTERASE_PROTEIN-GLUTAMINE GLUTAMINASE 1"/>
    <property type="match status" value="1"/>
</dbReference>
<dbReference type="PATRIC" id="fig|1006576.9.peg.268"/>
<dbReference type="SMART" id="SM00448">
    <property type="entry name" value="REC"/>
    <property type="match status" value="1"/>
</dbReference>
<organism evidence="8 9">
    <name type="scientific">Defluviitoga tunisiensis</name>
    <dbReference type="NCBI Taxonomy" id="1006576"/>
    <lineage>
        <taxon>Bacteria</taxon>
        <taxon>Thermotogati</taxon>
        <taxon>Thermotogota</taxon>
        <taxon>Thermotogae</taxon>
        <taxon>Petrotogales</taxon>
        <taxon>Petrotogaceae</taxon>
        <taxon>Defluviitoga</taxon>
    </lineage>
</organism>
<dbReference type="Gene3D" id="3.40.50.2300">
    <property type="match status" value="1"/>
</dbReference>
<dbReference type="HAMAP" id="MF_00099">
    <property type="entry name" value="CheB_chemtxs"/>
    <property type="match status" value="1"/>
</dbReference>
<dbReference type="PROSITE" id="PS50122">
    <property type="entry name" value="CHEB"/>
    <property type="match status" value="1"/>
</dbReference>
<evidence type="ECO:0000256" key="4">
    <source>
        <dbReference type="PROSITE-ProRule" id="PRU00050"/>
    </source>
</evidence>
<dbReference type="GO" id="GO:0006935">
    <property type="term" value="P:chemotaxis"/>
    <property type="evidence" value="ECO:0007669"/>
    <property type="project" value="UniProtKB-UniRule"/>
</dbReference>
<evidence type="ECO:0000313" key="9">
    <source>
        <dbReference type="Proteomes" id="UP000032809"/>
    </source>
</evidence>
<comment type="similarity">
    <text evidence="3">Belongs to the CheB family.</text>
</comment>
<feature type="modified residue" description="4-aspartylphosphate" evidence="3 5">
    <location>
        <position position="56"/>
    </location>
</feature>
<dbReference type="NCBIfam" id="NF001965">
    <property type="entry name" value="PRK00742.1"/>
    <property type="match status" value="1"/>
</dbReference>
<dbReference type="EC" id="3.5.1.44" evidence="3"/>
<dbReference type="InterPro" id="IPR001789">
    <property type="entry name" value="Sig_transdc_resp-reg_receiver"/>
</dbReference>
<dbReference type="PROSITE" id="PS50110">
    <property type="entry name" value="RESPONSE_REGULATORY"/>
    <property type="match status" value="1"/>
</dbReference>
<gene>
    <name evidence="3 8" type="primary">cheB</name>
    <name evidence="8" type="ORF">DTL3_0271</name>
</gene>
<dbReference type="Pfam" id="PF00072">
    <property type="entry name" value="Response_reg"/>
    <property type="match status" value="1"/>
</dbReference>
<name>A0A0C7NNW1_DEFTU</name>
<reference evidence="9" key="1">
    <citation type="submission" date="2014-11" db="EMBL/GenBank/DDBJ databases">
        <authorList>
            <person name="Wibberg D."/>
        </authorList>
    </citation>
    <scope>NUCLEOTIDE SEQUENCE [LARGE SCALE GENOMIC DNA]</scope>
    <source>
        <strain evidence="9">L3</strain>
    </source>
</reference>
<dbReference type="KEGG" id="dtn:DTL3_0271"/>
<dbReference type="SUPFAM" id="SSF52172">
    <property type="entry name" value="CheY-like"/>
    <property type="match status" value="1"/>
</dbReference>
<evidence type="ECO:0000256" key="3">
    <source>
        <dbReference type="HAMAP-Rule" id="MF_00099"/>
    </source>
</evidence>
<keyword evidence="3 4" id="KW-0145">Chemotaxis</keyword>
<protein>
    <recommendedName>
        <fullName evidence="3">Protein-glutamate methylesterase/protein-glutamine glutaminase</fullName>
        <ecNumber evidence="3">3.1.1.61</ecNumber>
        <ecNumber evidence="3">3.5.1.44</ecNumber>
    </recommendedName>
</protein>
<dbReference type="InterPro" id="IPR035909">
    <property type="entry name" value="CheB_C"/>
</dbReference>
<accession>A0A0C7NNW1</accession>
<evidence type="ECO:0000256" key="5">
    <source>
        <dbReference type="PROSITE-ProRule" id="PRU00169"/>
    </source>
</evidence>
<dbReference type="InterPro" id="IPR008248">
    <property type="entry name" value="CheB-like"/>
</dbReference>
<feature type="active site" evidence="3 4">
    <location>
        <position position="291"/>
    </location>
</feature>
<feature type="domain" description="CheB-type methylesterase" evidence="7">
    <location>
        <begin position="156"/>
        <end position="349"/>
    </location>
</feature>
<proteinExistence type="inferred from homology"/>
<comment type="subcellular location">
    <subcellularLocation>
        <location evidence="3">Cytoplasm</location>
    </subcellularLocation>
</comment>
<dbReference type="GO" id="GO:0005737">
    <property type="term" value="C:cytoplasm"/>
    <property type="evidence" value="ECO:0007669"/>
    <property type="project" value="UniProtKB-SubCell"/>
</dbReference>
<dbReference type="SUPFAM" id="SSF52738">
    <property type="entry name" value="Methylesterase CheB, C-terminal domain"/>
    <property type="match status" value="1"/>
</dbReference>
<dbReference type="Gene3D" id="3.40.50.180">
    <property type="entry name" value="Methylesterase CheB, C-terminal domain"/>
    <property type="match status" value="1"/>
</dbReference>
<comment type="function">
    <text evidence="3">Involved in chemotaxis. Part of a chemotaxis signal transduction system that modulates chemotaxis in response to various stimuli. Catalyzes the demethylation of specific methylglutamate residues introduced into the chemoreceptors (methyl-accepting chemotaxis proteins or MCP) by CheR. Also mediates the irreversible deamidation of specific glutamine residues to glutamic acid.</text>
</comment>
<keyword evidence="3 5" id="KW-0597">Phosphoprotein</keyword>